<keyword evidence="2" id="KW-0805">Transcription regulation</keyword>
<keyword evidence="8" id="KW-1185">Reference proteome</keyword>
<dbReference type="PANTHER" id="PTHR30204:SF69">
    <property type="entry name" value="MERR-FAMILY TRANSCRIPTIONAL REGULATOR"/>
    <property type="match status" value="1"/>
</dbReference>
<accession>A0ABP4C3F6</accession>
<evidence type="ECO:0000313" key="7">
    <source>
        <dbReference type="EMBL" id="GAA0959958.1"/>
    </source>
</evidence>
<dbReference type="InterPro" id="IPR009061">
    <property type="entry name" value="DNA-bd_dom_put_sf"/>
</dbReference>
<keyword evidence="3" id="KW-0238">DNA-binding</keyword>
<dbReference type="Pfam" id="PF13411">
    <property type="entry name" value="MerR_1"/>
    <property type="match status" value="1"/>
</dbReference>
<dbReference type="EMBL" id="BAAAHH010000023">
    <property type="protein sequence ID" value="GAA0959958.1"/>
    <property type="molecule type" value="Genomic_DNA"/>
</dbReference>
<feature type="compositionally biased region" description="Low complexity" evidence="5">
    <location>
        <begin position="270"/>
        <end position="283"/>
    </location>
</feature>
<gene>
    <name evidence="7" type="ORF">GCM10009550_50430</name>
</gene>
<dbReference type="PANTHER" id="PTHR30204">
    <property type="entry name" value="REDOX-CYCLING DRUG-SENSING TRANSCRIPTIONAL ACTIVATOR SOXR"/>
    <property type="match status" value="1"/>
</dbReference>
<feature type="region of interest" description="Disordered" evidence="5">
    <location>
        <begin position="270"/>
        <end position="291"/>
    </location>
</feature>
<dbReference type="RefSeq" id="WP_344243425.1">
    <property type="nucleotide sequence ID" value="NZ_BAAAHH010000023.1"/>
</dbReference>
<comment type="caution">
    <text evidence="7">The sequence shown here is derived from an EMBL/GenBank/DDBJ whole genome shotgun (WGS) entry which is preliminary data.</text>
</comment>
<dbReference type="InterPro" id="IPR000551">
    <property type="entry name" value="MerR-type_HTH_dom"/>
</dbReference>
<keyword evidence="4" id="KW-0804">Transcription</keyword>
<proteinExistence type="predicted"/>
<reference evidence="8" key="1">
    <citation type="journal article" date="2019" name="Int. J. Syst. Evol. Microbiol.">
        <title>The Global Catalogue of Microorganisms (GCM) 10K type strain sequencing project: providing services to taxonomists for standard genome sequencing and annotation.</title>
        <authorList>
            <consortium name="The Broad Institute Genomics Platform"/>
            <consortium name="The Broad Institute Genome Sequencing Center for Infectious Disease"/>
            <person name="Wu L."/>
            <person name="Ma J."/>
        </authorList>
    </citation>
    <scope>NUCLEOTIDE SEQUENCE [LARGE SCALE GENOMIC DNA]</scope>
    <source>
        <strain evidence="8">JCM 10696</strain>
    </source>
</reference>
<dbReference type="SMART" id="SM00422">
    <property type="entry name" value="HTH_MERR"/>
    <property type="match status" value="1"/>
</dbReference>
<dbReference type="InterPro" id="IPR047057">
    <property type="entry name" value="MerR_fam"/>
</dbReference>
<dbReference type="PROSITE" id="PS50937">
    <property type="entry name" value="HTH_MERR_2"/>
    <property type="match status" value="1"/>
</dbReference>
<feature type="domain" description="HTH merR-type" evidence="6">
    <location>
        <begin position="1"/>
        <end position="71"/>
    </location>
</feature>
<keyword evidence="1" id="KW-0678">Repressor</keyword>
<evidence type="ECO:0000259" key="6">
    <source>
        <dbReference type="PROSITE" id="PS50937"/>
    </source>
</evidence>
<evidence type="ECO:0000256" key="5">
    <source>
        <dbReference type="SAM" id="MobiDB-lite"/>
    </source>
</evidence>
<protein>
    <recommendedName>
        <fullName evidence="6">HTH merR-type domain-containing protein</fullName>
    </recommendedName>
</protein>
<evidence type="ECO:0000313" key="8">
    <source>
        <dbReference type="Proteomes" id="UP001500665"/>
    </source>
</evidence>
<name>A0ABP4C3F6_9ACTN</name>
<dbReference type="Gene3D" id="1.10.1660.10">
    <property type="match status" value="1"/>
</dbReference>
<evidence type="ECO:0000256" key="3">
    <source>
        <dbReference type="ARBA" id="ARBA00023125"/>
    </source>
</evidence>
<evidence type="ECO:0000256" key="2">
    <source>
        <dbReference type="ARBA" id="ARBA00023015"/>
    </source>
</evidence>
<evidence type="ECO:0000256" key="4">
    <source>
        <dbReference type="ARBA" id="ARBA00023163"/>
    </source>
</evidence>
<sequence>MLSISEFSEMCRLSPQALRLYHSEEVLVPAVVDEQTGYRSYMFDQVERAMLVTVLRGAGMSLKLVRDALDDPEGALVLLQRHSAEVERQRRVQDEAISDARELLGSRPEVILRHAPEMTVASKSVLGTSAEDDWDKVDAAVAATVRDVVEVVESCGAVVSGTPWRAWAGETPEQKRRSRTAEGPHWLVKVPVAVGGEAVADLPGDIEVQGFAARDELSIFIPGRNSMAKYGTALSRLLAHPLQGAYLDVSRMRHVLHEHGVETAAAVRGPGAEEGMAGEPGQGSMRPTRMA</sequence>
<organism evidence="7 8">
    <name type="scientific">Actinocorallia libanotica</name>
    <dbReference type="NCBI Taxonomy" id="46162"/>
    <lineage>
        <taxon>Bacteria</taxon>
        <taxon>Bacillati</taxon>
        <taxon>Actinomycetota</taxon>
        <taxon>Actinomycetes</taxon>
        <taxon>Streptosporangiales</taxon>
        <taxon>Thermomonosporaceae</taxon>
        <taxon>Actinocorallia</taxon>
    </lineage>
</organism>
<dbReference type="SUPFAM" id="SSF46955">
    <property type="entry name" value="Putative DNA-binding domain"/>
    <property type="match status" value="1"/>
</dbReference>
<evidence type="ECO:0000256" key="1">
    <source>
        <dbReference type="ARBA" id="ARBA00022491"/>
    </source>
</evidence>
<dbReference type="Proteomes" id="UP001500665">
    <property type="component" value="Unassembled WGS sequence"/>
</dbReference>